<proteinExistence type="predicted"/>
<feature type="compositionally biased region" description="Low complexity" evidence="1">
    <location>
        <begin position="24"/>
        <end position="37"/>
    </location>
</feature>
<dbReference type="Proteomes" id="UP000886523">
    <property type="component" value="Unassembled WGS sequence"/>
</dbReference>
<evidence type="ECO:0000313" key="2">
    <source>
        <dbReference type="EMBL" id="KAF9506921.1"/>
    </source>
</evidence>
<comment type="caution">
    <text evidence="2">The sequence shown here is derived from an EMBL/GenBank/DDBJ whole genome shotgun (WGS) entry which is preliminary data.</text>
</comment>
<evidence type="ECO:0000313" key="3">
    <source>
        <dbReference type="Proteomes" id="UP000886523"/>
    </source>
</evidence>
<keyword evidence="3" id="KW-1185">Reference proteome</keyword>
<name>A0A9P6AJJ3_9AGAM</name>
<dbReference type="EMBL" id="MU129094">
    <property type="protein sequence ID" value="KAF9506921.1"/>
    <property type="molecule type" value="Genomic_DNA"/>
</dbReference>
<sequence>MEGQKSEGCGPMAELVVVNGYPWSPSSVPTSTSGGTSHQDPFTGSSCYHGAEAAPPSSVGSAFVDPFTGELAYRSSPSASAPTSQSPEQPSTPAAVSILPVVCKHRSLRLIFGTDDVRIALSFKHANIPAMHAKLADIDTAIINQPIKFLPNQFFVGYADRPQFRSP</sequence>
<accession>A0A9P6AJJ3</accession>
<dbReference type="AlphaFoldDB" id="A0A9P6AJJ3"/>
<evidence type="ECO:0000256" key="1">
    <source>
        <dbReference type="SAM" id="MobiDB-lite"/>
    </source>
</evidence>
<organism evidence="2 3">
    <name type="scientific">Hydnum rufescens UP504</name>
    <dbReference type="NCBI Taxonomy" id="1448309"/>
    <lineage>
        <taxon>Eukaryota</taxon>
        <taxon>Fungi</taxon>
        <taxon>Dikarya</taxon>
        <taxon>Basidiomycota</taxon>
        <taxon>Agaricomycotina</taxon>
        <taxon>Agaricomycetes</taxon>
        <taxon>Cantharellales</taxon>
        <taxon>Hydnaceae</taxon>
        <taxon>Hydnum</taxon>
    </lineage>
</organism>
<feature type="region of interest" description="Disordered" evidence="1">
    <location>
        <begin position="24"/>
        <end position="49"/>
    </location>
</feature>
<reference evidence="2" key="1">
    <citation type="journal article" date="2020" name="Nat. Commun.">
        <title>Large-scale genome sequencing of mycorrhizal fungi provides insights into the early evolution of symbiotic traits.</title>
        <authorList>
            <person name="Miyauchi S."/>
            <person name="Kiss E."/>
            <person name="Kuo A."/>
            <person name="Drula E."/>
            <person name="Kohler A."/>
            <person name="Sanchez-Garcia M."/>
            <person name="Morin E."/>
            <person name="Andreopoulos B."/>
            <person name="Barry K.W."/>
            <person name="Bonito G."/>
            <person name="Buee M."/>
            <person name="Carver A."/>
            <person name="Chen C."/>
            <person name="Cichocki N."/>
            <person name="Clum A."/>
            <person name="Culley D."/>
            <person name="Crous P.W."/>
            <person name="Fauchery L."/>
            <person name="Girlanda M."/>
            <person name="Hayes R.D."/>
            <person name="Keri Z."/>
            <person name="LaButti K."/>
            <person name="Lipzen A."/>
            <person name="Lombard V."/>
            <person name="Magnuson J."/>
            <person name="Maillard F."/>
            <person name="Murat C."/>
            <person name="Nolan M."/>
            <person name="Ohm R.A."/>
            <person name="Pangilinan J."/>
            <person name="Pereira M.F."/>
            <person name="Perotto S."/>
            <person name="Peter M."/>
            <person name="Pfister S."/>
            <person name="Riley R."/>
            <person name="Sitrit Y."/>
            <person name="Stielow J.B."/>
            <person name="Szollosi G."/>
            <person name="Zifcakova L."/>
            <person name="Stursova M."/>
            <person name="Spatafora J.W."/>
            <person name="Tedersoo L."/>
            <person name="Vaario L.M."/>
            <person name="Yamada A."/>
            <person name="Yan M."/>
            <person name="Wang P."/>
            <person name="Xu J."/>
            <person name="Bruns T."/>
            <person name="Baldrian P."/>
            <person name="Vilgalys R."/>
            <person name="Dunand C."/>
            <person name="Henrissat B."/>
            <person name="Grigoriev I.V."/>
            <person name="Hibbett D."/>
            <person name="Nagy L.G."/>
            <person name="Martin F.M."/>
        </authorList>
    </citation>
    <scope>NUCLEOTIDE SEQUENCE</scope>
    <source>
        <strain evidence="2">UP504</strain>
    </source>
</reference>
<gene>
    <name evidence="2" type="ORF">BS47DRAFT_364502</name>
</gene>
<protein>
    <submittedName>
        <fullName evidence="2">Uncharacterized protein</fullName>
    </submittedName>
</protein>
<dbReference type="OrthoDB" id="10265988at2759"/>